<feature type="chain" id="PRO_5021190878" evidence="6">
    <location>
        <begin position="24"/>
        <end position="472"/>
    </location>
</feature>
<dbReference type="InterPro" id="IPR012944">
    <property type="entry name" value="SusD_RagB_dom"/>
</dbReference>
<comment type="caution">
    <text evidence="9">The sequence shown here is derived from an EMBL/GenBank/DDBJ whole genome shotgun (WGS) entry which is preliminary data.</text>
</comment>
<evidence type="ECO:0000313" key="9">
    <source>
        <dbReference type="EMBL" id="TEW76724.1"/>
    </source>
</evidence>
<dbReference type="OrthoDB" id="5694214at2"/>
<dbReference type="Pfam" id="PF07980">
    <property type="entry name" value="SusD_RagB"/>
    <property type="match status" value="1"/>
</dbReference>
<evidence type="ECO:0000256" key="5">
    <source>
        <dbReference type="ARBA" id="ARBA00023237"/>
    </source>
</evidence>
<evidence type="ECO:0000256" key="6">
    <source>
        <dbReference type="SAM" id="SignalP"/>
    </source>
</evidence>
<proteinExistence type="inferred from homology"/>
<dbReference type="SUPFAM" id="SSF48452">
    <property type="entry name" value="TPR-like"/>
    <property type="match status" value="1"/>
</dbReference>
<dbReference type="GO" id="GO:0009279">
    <property type="term" value="C:cell outer membrane"/>
    <property type="evidence" value="ECO:0007669"/>
    <property type="project" value="UniProtKB-SubCell"/>
</dbReference>
<organism evidence="9 10">
    <name type="scientific">Gramella jeungdoensis</name>
    <dbReference type="NCBI Taxonomy" id="708091"/>
    <lineage>
        <taxon>Bacteria</taxon>
        <taxon>Pseudomonadati</taxon>
        <taxon>Bacteroidota</taxon>
        <taxon>Flavobacteriia</taxon>
        <taxon>Flavobacteriales</taxon>
        <taxon>Flavobacteriaceae</taxon>
        <taxon>Christiangramia</taxon>
    </lineage>
</organism>
<keyword evidence="4" id="KW-0472">Membrane</keyword>
<evidence type="ECO:0000256" key="2">
    <source>
        <dbReference type="ARBA" id="ARBA00006275"/>
    </source>
</evidence>
<reference evidence="9 10" key="1">
    <citation type="journal article" date="2011" name="J. Microbiol.">
        <title>Gramella jeungdoensis sp. nov., isolated from a solar saltern in Korea.</title>
        <authorList>
            <person name="Joung Y."/>
            <person name="Kim H."/>
            <person name="Jang T."/>
            <person name="Ahn T.S."/>
            <person name="Joh K."/>
        </authorList>
    </citation>
    <scope>NUCLEOTIDE SEQUENCE [LARGE SCALE GENOMIC DNA]</scope>
    <source>
        <strain evidence="9 10">KCTC 23123</strain>
    </source>
</reference>
<protein>
    <submittedName>
        <fullName evidence="9">RagB/SusD family nutrient uptake outer membrane protein</fullName>
    </submittedName>
</protein>
<feature type="domain" description="RagB/SusD" evidence="7">
    <location>
        <begin position="344"/>
        <end position="472"/>
    </location>
</feature>
<dbReference type="EMBL" id="SNQI01000001">
    <property type="protein sequence ID" value="TEW76724.1"/>
    <property type="molecule type" value="Genomic_DNA"/>
</dbReference>
<evidence type="ECO:0000313" key="10">
    <source>
        <dbReference type="Proteomes" id="UP000298517"/>
    </source>
</evidence>
<dbReference type="Pfam" id="PF14322">
    <property type="entry name" value="SusD-like_3"/>
    <property type="match status" value="1"/>
</dbReference>
<evidence type="ECO:0000259" key="7">
    <source>
        <dbReference type="Pfam" id="PF07980"/>
    </source>
</evidence>
<keyword evidence="3 6" id="KW-0732">Signal</keyword>
<gene>
    <name evidence="9" type="ORF">E2488_02420</name>
</gene>
<dbReference type="Gene3D" id="1.25.40.390">
    <property type="match status" value="1"/>
</dbReference>
<dbReference type="AlphaFoldDB" id="A0A4Y8AXF8"/>
<keyword evidence="10" id="KW-1185">Reference proteome</keyword>
<comment type="similarity">
    <text evidence="2">Belongs to the SusD family.</text>
</comment>
<keyword evidence="5" id="KW-0998">Cell outer membrane</keyword>
<feature type="signal peptide" evidence="6">
    <location>
        <begin position="1"/>
        <end position="23"/>
    </location>
</feature>
<dbReference type="InterPro" id="IPR033985">
    <property type="entry name" value="SusD-like_N"/>
</dbReference>
<comment type="subcellular location">
    <subcellularLocation>
        <location evidence="1">Cell outer membrane</location>
    </subcellularLocation>
</comment>
<accession>A0A4Y8AXF8</accession>
<evidence type="ECO:0000256" key="1">
    <source>
        <dbReference type="ARBA" id="ARBA00004442"/>
    </source>
</evidence>
<evidence type="ECO:0000256" key="4">
    <source>
        <dbReference type="ARBA" id="ARBA00023136"/>
    </source>
</evidence>
<name>A0A4Y8AXF8_9FLAO</name>
<dbReference type="PROSITE" id="PS51257">
    <property type="entry name" value="PROKAR_LIPOPROTEIN"/>
    <property type="match status" value="1"/>
</dbReference>
<dbReference type="Proteomes" id="UP000298517">
    <property type="component" value="Unassembled WGS sequence"/>
</dbReference>
<dbReference type="InterPro" id="IPR011990">
    <property type="entry name" value="TPR-like_helical_dom_sf"/>
</dbReference>
<evidence type="ECO:0000256" key="3">
    <source>
        <dbReference type="ARBA" id="ARBA00022729"/>
    </source>
</evidence>
<sequence length="472" mass="52457">MKLKNIKFTIVLCILISSVSCSIDNIEPINQLTEENVIHNEKSAEAMLNTSYIKFREFFFSNFYAGLMGAGGEQTIGNFYGSQGFNQNTVQDDNILLADNYNNLYTAINNANFAIDGLEKGKATDIGEVRTNELISEAKTIRAFSHFLLLRQFGQFFDLNSDYGIVLRLEPARKFESLPRNTVQECYDAILDDLKFASQNGSSGVAHYYFSAVTAKALLSKVYLYTGDFTNAASTALEVINNADGYNLADDYGTIFTSNFGEEILFSVYGNSVEGEYTYADVSFGRYNISPSPYFRALADAQDGIPGDGDPSYNTAGYDARFLYAYNAFDTAGPNSNGKIPFSSNSTEGVNTIIYLRLAEFYLVYAEAEARRAGGDLDDALAKLNILRDRVGMPLKTLSTKEMLLQNIREEKMLELFSETGETWYDLIRYDRLGDVDASTIKSTLNSVEQYVLPIPRTALAGNSELIQNPGY</sequence>
<feature type="domain" description="SusD-like N-terminal" evidence="8">
    <location>
        <begin position="76"/>
        <end position="224"/>
    </location>
</feature>
<dbReference type="RefSeq" id="WP_134246734.1">
    <property type="nucleotide sequence ID" value="NZ_SNQI01000001.1"/>
</dbReference>
<evidence type="ECO:0000259" key="8">
    <source>
        <dbReference type="Pfam" id="PF14322"/>
    </source>
</evidence>